<feature type="transmembrane region" description="Helical" evidence="9">
    <location>
        <begin position="251"/>
        <end position="271"/>
    </location>
</feature>
<keyword evidence="3 9" id="KW-0808">Transferase</keyword>
<dbReference type="UniPathway" id="UPA00834">
    <property type="reaction ID" value="UER00712"/>
</dbReference>
<dbReference type="EC" id="2.5.1.141" evidence="9"/>
<dbReference type="Gene3D" id="1.10.357.140">
    <property type="entry name" value="UbiA prenyltransferase"/>
    <property type="match status" value="1"/>
</dbReference>
<evidence type="ECO:0000313" key="11">
    <source>
        <dbReference type="Proteomes" id="UP000184346"/>
    </source>
</evidence>
<evidence type="ECO:0000256" key="6">
    <source>
        <dbReference type="ARBA" id="ARBA00023133"/>
    </source>
</evidence>
<dbReference type="PANTHER" id="PTHR43448">
    <property type="entry name" value="PROTOHEME IX FARNESYLTRANSFERASE, MITOCHONDRIAL"/>
    <property type="match status" value="1"/>
</dbReference>
<comment type="similarity">
    <text evidence="9">Belongs to the UbiA prenyltransferase family. Protoheme IX farnesyltransferase subfamily.</text>
</comment>
<keyword evidence="6 9" id="KW-0350">Heme biosynthesis</keyword>
<dbReference type="PROSITE" id="PS00943">
    <property type="entry name" value="UBIA"/>
    <property type="match status" value="1"/>
</dbReference>
<feature type="transmembrane region" description="Helical" evidence="9">
    <location>
        <begin position="126"/>
        <end position="146"/>
    </location>
</feature>
<keyword evidence="11" id="KW-1185">Reference proteome</keyword>
<feature type="transmembrane region" description="Helical" evidence="9">
    <location>
        <begin position="98"/>
        <end position="120"/>
    </location>
</feature>
<feature type="transmembrane region" description="Helical" evidence="9">
    <location>
        <begin position="178"/>
        <end position="201"/>
    </location>
</feature>
<evidence type="ECO:0000256" key="4">
    <source>
        <dbReference type="ARBA" id="ARBA00022692"/>
    </source>
</evidence>
<dbReference type="NCBIfam" id="TIGR01473">
    <property type="entry name" value="cyoE_ctaB"/>
    <property type="match status" value="1"/>
</dbReference>
<comment type="pathway">
    <text evidence="9">Porphyrin-containing compound metabolism; heme O biosynthesis; heme O from protoheme: step 1/1.</text>
</comment>
<feature type="transmembrane region" description="Helical" evidence="9">
    <location>
        <begin position="31"/>
        <end position="51"/>
    </location>
</feature>
<sequence>MDHASSASEHDDQLAAHPAVFRTLLSLTKPGIILGNLISVTGGFFLAAQATVSPVRFLATLLGVALVIASGCVFNNVIDRDIDARMRRTRDRALVQGLISVPMALVYATLLGTTGVLLLYLLANPLAAFFAILGIVVYVGLYTLWFKRHSVHGTLIGSLSGAMPPVIGYCAAADRFDLGAAILLVIFSLWQMPHSYAIAIFRLEDYKAASIPVLPVEKGIEAAKRAIVRYIVAFAAATVLLSLTGHAGHGYLVVAGGTSLYWLHLALSGYRRDDDEAWARRQFAFSIVMVMVLSLMMVVDFGLSFADDQLADASYRALALLRTSG</sequence>
<feature type="transmembrane region" description="Helical" evidence="9">
    <location>
        <begin position="283"/>
        <end position="306"/>
    </location>
</feature>
<proteinExistence type="inferred from homology"/>
<evidence type="ECO:0000256" key="2">
    <source>
        <dbReference type="ARBA" id="ARBA00022475"/>
    </source>
</evidence>
<evidence type="ECO:0000256" key="5">
    <source>
        <dbReference type="ARBA" id="ARBA00022989"/>
    </source>
</evidence>
<evidence type="ECO:0000256" key="7">
    <source>
        <dbReference type="ARBA" id="ARBA00023136"/>
    </source>
</evidence>
<dbReference type="PANTHER" id="PTHR43448:SF2">
    <property type="entry name" value="PROTOHEME IX FARNESYLTRANSFERASE, MITOCHONDRIAL"/>
    <property type="match status" value="1"/>
</dbReference>
<feature type="transmembrane region" description="Helical" evidence="9">
    <location>
        <begin position="227"/>
        <end position="245"/>
    </location>
</feature>
<dbReference type="HAMAP" id="MF_00154">
    <property type="entry name" value="CyoE_CtaB"/>
    <property type="match status" value="1"/>
</dbReference>
<feature type="transmembrane region" description="Helical" evidence="9">
    <location>
        <begin position="153"/>
        <end position="172"/>
    </location>
</feature>
<keyword evidence="7 9" id="KW-0472">Membrane</keyword>
<evidence type="ECO:0000256" key="8">
    <source>
        <dbReference type="ARBA" id="ARBA00047690"/>
    </source>
</evidence>
<comment type="catalytic activity">
    <reaction evidence="8 9">
        <text>heme b + (2E,6E)-farnesyl diphosphate + H2O = Fe(II)-heme o + diphosphate</text>
        <dbReference type="Rhea" id="RHEA:28070"/>
        <dbReference type="ChEBI" id="CHEBI:15377"/>
        <dbReference type="ChEBI" id="CHEBI:33019"/>
        <dbReference type="ChEBI" id="CHEBI:60344"/>
        <dbReference type="ChEBI" id="CHEBI:60530"/>
        <dbReference type="ChEBI" id="CHEBI:175763"/>
        <dbReference type="EC" id="2.5.1.141"/>
    </reaction>
</comment>
<reference evidence="10 11" key="1">
    <citation type="submission" date="2016-11" db="EMBL/GenBank/DDBJ databases">
        <authorList>
            <person name="Jaros S."/>
            <person name="Januszkiewicz K."/>
            <person name="Wedrychowicz H."/>
        </authorList>
    </citation>
    <scope>NUCLEOTIDE SEQUENCE [LARGE SCALE GENOMIC DNA]</scope>
    <source>
        <strain evidence="10 11">DSM 19980</strain>
    </source>
</reference>
<gene>
    <name evidence="9" type="primary">cyoE</name>
    <name evidence="10" type="ORF">SAMN02745148_00316</name>
</gene>
<keyword evidence="2 9" id="KW-1003">Cell membrane</keyword>
<evidence type="ECO:0000256" key="3">
    <source>
        <dbReference type="ARBA" id="ARBA00022679"/>
    </source>
</evidence>
<evidence type="ECO:0000256" key="9">
    <source>
        <dbReference type="HAMAP-Rule" id="MF_00154"/>
    </source>
</evidence>
<keyword evidence="4 9" id="KW-0812">Transmembrane</keyword>
<organism evidence="10 11">
    <name type="scientific">Modicisalibacter ilicicola DSM 19980</name>
    <dbReference type="NCBI Taxonomy" id="1121942"/>
    <lineage>
        <taxon>Bacteria</taxon>
        <taxon>Pseudomonadati</taxon>
        <taxon>Pseudomonadota</taxon>
        <taxon>Gammaproteobacteria</taxon>
        <taxon>Oceanospirillales</taxon>
        <taxon>Halomonadaceae</taxon>
        <taxon>Modicisalibacter</taxon>
    </lineage>
</organism>
<dbReference type="InterPro" id="IPR044878">
    <property type="entry name" value="UbiA_sf"/>
</dbReference>
<dbReference type="NCBIfam" id="NF003348">
    <property type="entry name" value="PRK04375.1-1"/>
    <property type="match status" value="1"/>
</dbReference>
<dbReference type="RefSeq" id="WP_072819027.1">
    <property type="nucleotide sequence ID" value="NZ_FQUJ01000002.1"/>
</dbReference>
<name>A0A1M4T2N3_9GAMM</name>
<dbReference type="STRING" id="1121942.SAMN02745148_00316"/>
<keyword evidence="5 9" id="KW-1133">Transmembrane helix</keyword>
<feature type="transmembrane region" description="Helical" evidence="9">
    <location>
        <begin position="57"/>
        <end position="78"/>
    </location>
</feature>
<evidence type="ECO:0000313" key="10">
    <source>
        <dbReference type="EMBL" id="SHE38685.1"/>
    </source>
</evidence>
<dbReference type="Pfam" id="PF01040">
    <property type="entry name" value="UbiA"/>
    <property type="match status" value="1"/>
</dbReference>
<dbReference type="GO" id="GO:0048034">
    <property type="term" value="P:heme O biosynthetic process"/>
    <property type="evidence" value="ECO:0007669"/>
    <property type="project" value="UniProtKB-UniRule"/>
</dbReference>
<dbReference type="EMBL" id="FQUJ01000002">
    <property type="protein sequence ID" value="SHE38685.1"/>
    <property type="molecule type" value="Genomic_DNA"/>
</dbReference>
<dbReference type="CDD" id="cd13957">
    <property type="entry name" value="PT_UbiA_Cox10"/>
    <property type="match status" value="1"/>
</dbReference>
<dbReference type="FunFam" id="1.10.357.140:FF:000001">
    <property type="entry name" value="Protoheme IX farnesyltransferase"/>
    <property type="match status" value="1"/>
</dbReference>
<protein>
    <recommendedName>
        <fullName evidence="9">Protoheme IX farnesyltransferase</fullName>
        <ecNumber evidence="9">2.5.1.141</ecNumber>
    </recommendedName>
    <alternativeName>
        <fullName evidence="9">Heme B farnesyltransferase</fullName>
    </alternativeName>
    <alternativeName>
        <fullName evidence="9">Heme O synthase</fullName>
    </alternativeName>
</protein>
<comment type="miscellaneous">
    <text evidence="9">Carbon 2 of the heme B porphyrin ring is defined according to the Fischer nomenclature.</text>
</comment>
<comment type="function">
    <text evidence="9">Converts heme B (protoheme IX) to heme O by substitution of the vinyl group on carbon 2 of heme B porphyrin ring with a hydroxyethyl farnesyl side group.</text>
</comment>
<dbReference type="InterPro" id="IPR006369">
    <property type="entry name" value="Protohaem_IX_farnesylTrfase"/>
</dbReference>
<comment type="subcellular location">
    <subcellularLocation>
        <location evidence="1 9">Cell membrane</location>
        <topology evidence="1 9">Multi-pass membrane protein</topology>
    </subcellularLocation>
</comment>
<dbReference type="GO" id="GO:0008495">
    <property type="term" value="F:protoheme IX farnesyltransferase activity"/>
    <property type="evidence" value="ECO:0007669"/>
    <property type="project" value="UniProtKB-UniRule"/>
</dbReference>
<dbReference type="InterPro" id="IPR030470">
    <property type="entry name" value="UbiA_prenylTrfase_CS"/>
</dbReference>
<dbReference type="InterPro" id="IPR000537">
    <property type="entry name" value="UbiA_prenyltransferase"/>
</dbReference>
<dbReference type="Proteomes" id="UP000184346">
    <property type="component" value="Unassembled WGS sequence"/>
</dbReference>
<accession>A0A1M4T2N3</accession>
<evidence type="ECO:0000256" key="1">
    <source>
        <dbReference type="ARBA" id="ARBA00004651"/>
    </source>
</evidence>
<dbReference type="GO" id="GO:0005886">
    <property type="term" value="C:plasma membrane"/>
    <property type="evidence" value="ECO:0007669"/>
    <property type="project" value="UniProtKB-SubCell"/>
</dbReference>
<dbReference type="AlphaFoldDB" id="A0A1M4T2N3"/>